<feature type="compositionally biased region" description="Basic and acidic residues" evidence="1">
    <location>
        <begin position="16"/>
        <end position="32"/>
    </location>
</feature>
<feature type="non-terminal residue" evidence="2">
    <location>
        <position position="1"/>
    </location>
</feature>
<dbReference type="Proteomes" id="UP000265520">
    <property type="component" value="Unassembled WGS sequence"/>
</dbReference>
<dbReference type="AlphaFoldDB" id="A0A392W0K7"/>
<evidence type="ECO:0000313" key="3">
    <source>
        <dbReference type="Proteomes" id="UP000265520"/>
    </source>
</evidence>
<evidence type="ECO:0000256" key="1">
    <source>
        <dbReference type="SAM" id="MobiDB-lite"/>
    </source>
</evidence>
<protein>
    <submittedName>
        <fullName evidence="2">Uncharacterized protein</fullName>
    </submittedName>
</protein>
<dbReference type="EMBL" id="LXQA011309864">
    <property type="protein sequence ID" value="MCI92771.1"/>
    <property type="molecule type" value="Genomic_DNA"/>
</dbReference>
<organism evidence="2 3">
    <name type="scientific">Trifolium medium</name>
    <dbReference type="NCBI Taxonomy" id="97028"/>
    <lineage>
        <taxon>Eukaryota</taxon>
        <taxon>Viridiplantae</taxon>
        <taxon>Streptophyta</taxon>
        <taxon>Embryophyta</taxon>
        <taxon>Tracheophyta</taxon>
        <taxon>Spermatophyta</taxon>
        <taxon>Magnoliopsida</taxon>
        <taxon>eudicotyledons</taxon>
        <taxon>Gunneridae</taxon>
        <taxon>Pentapetalae</taxon>
        <taxon>rosids</taxon>
        <taxon>fabids</taxon>
        <taxon>Fabales</taxon>
        <taxon>Fabaceae</taxon>
        <taxon>Papilionoideae</taxon>
        <taxon>50 kb inversion clade</taxon>
        <taxon>NPAAA clade</taxon>
        <taxon>Hologalegina</taxon>
        <taxon>IRL clade</taxon>
        <taxon>Trifolieae</taxon>
        <taxon>Trifolium</taxon>
    </lineage>
</organism>
<accession>A0A392W0K7</accession>
<sequence>VIGNTESRTKRKHEKKAKEDGSETDSDDGKTLAEKFKKKVEAEASKANQKHPSK</sequence>
<reference evidence="2 3" key="1">
    <citation type="journal article" date="2018" name="Front. Plant Sci.">
        <title>Red Clover (Trifolium pratense) and Zigzag Clover (T. medium) - A Picture of Genomic Similarities and Differences.</title>
        <authorList>
            <person name="Dluhosova J."/>
            <person name="Istvanek J."/>
            <person name="Nedelnik J."/>
            <person name="Repkova J."/>
        </authorList>
    </citation>
    <scope>NUCLEOTIDE SEQUENCE [LARGE SCALE GENOMIC DNA]</scope>
    <source>
        <strain evidence="3">cv. 10/8</strain>
        <tissue evidence="2">Leaf</tissue>
    </source>
</reference>
<name>A0A392W0K7_9FABA</name>
<keyword evidence="3" id="KW-1185">Reference proteome</keyword>
<feature type="region of interest" description="Disordered" evidence="1">
    <location>
        <begin position="1"/>
        <end position="32"/>
    </location>
</feature>
<feature type="non-terminal residue" evidence="2">
    <location>
        <position position="54"/>
    </location>
</feature>
<proteinExistence type="predicted"/>
<comment type="caution">
    <text evidence="2">The sequence shown here is derived from an EMBL/GenBank/DDBJ whole genome shotgun (WGS) entry which is preliminary data.</text>
</comment>
<evidence type="ECO:0000313" key="2">
    <source>
        <dbReference type="EMBL" id="MCI92771.1"/>
    </source>
</evidence>